<sequence length="305" mass="31617">MRAIRIHEYGGPEVLRYEEAPVPVPGSGEVLIRVAGTSFNPADAVIRAGVLHHSHPVRMPHIPGTDVAGTIVELGPGVTGHAVGDRVIAALPRPADGATGEFSLAPAAMVVPAPTNIPLADAAALPIAGLTAWQGIHDHLRVRPGQRILVNGAGGGVGRLAVQFAKLAGATVLAVAGPSSITAAQSAGPDQILDYTVDRLTEPVDAVFNTAPIDGSGLNRLVALIEPGGRLVSITSSATTDHRRAVRAMVMTVRWDPAHLNEIARRVDADGVSPGVSERLAMTEIVEVHRRHAAGRLSGKVVLSH</sequence>
<dbReference type="InterPro" id="IPR020843">
    <property type="entry name" value="ER"/>
</dbReference>
<dbReference type="Gene3D" id="3.40.50.720">
    <property type="entry name" value="NAD(P)-binding Rossmann-like Domain"/>
    <property type="match status" value="1"/>
</dbReference>
<dbReference type="InterPro" id="IPR013154">
    <property type="entry name" value="ADH-like_N"/>
</dbReference>
<proteinExistence type="predicted"/>
<name>A0A3N9XJM0_9ACTN</name>
<gene>
    <name evidence="2" type="ORF">DDE19_27020</name>
</gene>
<dbReference type="InterPro" id="IPR011032">
    <property type="entry name" value="GroES-like_sf"/>
</dbReference>
<dbReference type="PROSITE" id="PS01162">
    <property type="entry name" value="QOR_ZETA_CRYSTAL"/>
    <property type="match status" value="1"/>
</dbReference>
<dbReference type="Gene3D" id="3.90.180.10">
    <property type="entry name" value="Medium-chain alcohol dehydrogenases, catalytic domain"/>
    <property type="match status" value="1"/>
</dbReference>
<evidence type="ECO:0000313" key="2">
    <source>
        <dbReference type="EMBL" id="RQX13042.1"/>
    </source>
</evidence>
<dbReference type="GO" id="GO:0008270">
    <property type="term" value="F:zinc ion binding"/>
    <property type="evidence" value="ECO:0007669"/>
    <property type="project" value="InterPro"/>
</dbReference>
<dbReference type="PANTHER" id="PTHR44013:SF1">
    <property type="entry name" value="ZINC-TYPE ALCOHOL DEHYDROGENASE-LIKE PROTEIN C16A3.02C"/>
    <property type="match status" value="1"/>
</dbReference>
<dbReference type="SMART" id="SM00829">
    <property type="entry name" value="PKS_ER"/>
    <property type="match status" value="1"/>
</dbReference>
<dbReference type="CDD" id="cd05289">
    <property type="entry name" value="MDR_like_2"/>
    <property type="match status" value="1"/>
</dbReference>
<comment type="caution">
    <text evidence="2">The sequence shown here is derived from an EMBL/GenBank/DDBJ whole genome shotgun (WGS) entry which is preliminary data.</text>
</comment>
<dbReference type="Pfam" id="PF08240">
    <property type="entry name" value="ADH_N"/>
    <property type="match status" value="1"/>
</dbReference>
<dbReference type="RefSeq" id="WP_124822096.1">
    <property type="nucleotide sequence ID" value="NZ_QDGB01000333.1"/>
</dbReference>
<dbReference type="EMBL" id="QDGB01000333">
    <property type="protein sequence ID" value="RQX13042.1"/>
    <property type="molecule type" value="Genomic_DNA"/>
</dbReference>
<feature type="domain" description="Enoyl reductase (ER)" evidence="1">
    <location>
        <begin position="10"/>
        <end position="303"/>
    </location>
</feature>
<evidence type="ECO:0000259" key="1">
    <source>
        <dbReference type="SMART" id="SM00829"/>
    </source>
</evidence>
<evidence type="ECO:0000313" key="3">
    <source>
        <dbReference type="Proteomes" id="UP000278981"/>
    </source>
</evidence>
<dbReference type="SUPFAM" id="SSF51735">
    <property type="entry name" value="NAD(P)-binding Rossmann-fold domains"/>
    <property type="match status" value="1"/>
</dbReference>
<accession>A0A3N9XJM0</accession>
<dbReference type="Pfam" id="PF13602">
    <property type="entry name" value="ADH_zinc_N_2"/>
    <property type="match status" value="1"/>
</dbReference>
<dbReference type="AlphaFoldDB" id="A0A3N9XJM0"/>
<reference evidence="2 3" key="1">
    <citation type="submission" date="2018-04" db="EMBL/GenBank/DDBJ databases">
        <title>Micromonosporas from Atacama Desert.</title>
        <authorList>
            <person name="Carro L."/>
            <person name="Klenk H.-P."/>
            <person name="Goodfellow M."/>
        </authorList>
    </citation>
    <scope>NUCLEOTIDE SEQUENCE [LARGE SCALE GENOMIC DNA]</scope>
    <source>
        <strain evidence="2 3">LB19</strain>
    </source>
</reference>
<protein>
    <submittedName>
        <fullName evidence="2">NADPH:quinone reductase</fullName>
    </submittedName>
</protein>
<dbReference type="OrthoDB" id="9801186at2"/>
<dbReference type="InterPro" id="IPR002364">
    <property type="entry name" value="Quin_OxRdtase/zeta-crystal_CS"/>
</dbReference>
<dbReference type="SUPFAM" id="SSF50129">
    <property type="entry name" value="GroES-like"/>
    <property type="match status" value="1"/>
</dbReference>
<dbReference type="GO" id="GO:0016491">
    <property type="term" value="F:oxidoreductase activity"/>
    <property type="evidence" value="ECO:0007669"/>
    <property type="project" value="InterPro"/>
</dbReference>
<dbReference type="PANTHER" id="PTHR44013">
    <property type="entry name" value="ZINC-TYPE ALCOHOL DEHYDROGENASE-LIKE PROTEIN C16A3.02C"/>
    <property type="match status" value="1"/>
</dbReference>
<dbReference type="InterPro" id="IPR052733">
    <property type="entry name" value="Chloroplast_QOR"/>
</dbReference>
<dbReference type="InterPro" id="IPR036291">
    <property type="entry name" value="NAD(P)-bd_dom_sf"/>
</dbReference>
<dbReference type="Proteomes" id="UP000278981">
    <property type="component" value="Unassembled WGS sequence"/>
</dbReference>
<organism evidence="2 3">
    <name type="scientific">Micromonospora ureilytica</name>
    <dbReference type="NCBI Taxonomy" id="709868"/>
    <lineage>
        <taxon>Bacteria</taxon>
        <taxon>Bacillati</taxon>
        <taxon>Actinomycetota</taxon>
        <taxon>Actinomycetes</taxon>
        <taxon>Micromonosporales</taxon>
        <taxon>Micromonosporaceae</taxon>
        <taxon>Micromonospora</taxon>
    </lineage>
</organism>